<dbReference type="AlphaFoldDB" id="A0A1Z1FD70"/>
<dbReference type="InterPro" id="IPR029903">
    <property type="entry name" value="RmlD-like-bd"/>
</dbReference>
<dbReference type="GO" id="GO:0005829">
    <property type="term" value="C:cytosol"/>
    <property type="evidence" value="ECO:0007669"/>
    <property type="project" value="TreeGrafter"/>
</dbReference>
<dbReference type="SUPFAM" id="SSF51735">
    <property type="entry name" value="NAD(P)-binding Rossmann-fold domains"/>
    <property type="match status" value="1"/>
</dbReference>
<keyword evidence="6" id="KW-0560">Oxidoreductase</keyword>
<gene>
    <name evidence="8" type="ORF">A9D14_11615</name>
</gene>
<dbReference type="PANTHER" id="PTHR10491:SF4">
    <property type="entry name" value="METHIONINE ADENOSYLTRANSFERASE 2 SUBUNIT BETA"/>
    <property type="match status" value="1"/>
</dbReference>
<dbReference type="GO" id="GO:0019305">
    <property type="term" value="P:dTDP-rhamnose biosynthetic process"/>
    <property type="evidence" value="ECO:0007669"/>
    <property type="project" value="UniProtKB-UniPathway"/>
</dbReference>
<proteinExistence type="inferred from homology"/>
<evidence type="ECO:0000256" key="2">
    <source>
        <dbReference type="ARBA" id="ARBA00010944"/>
    </source>
</evidence>
<evidence type="ECO:0000313" key="9">
    <source>
        <dbReference type="Proteomes" id="UP000195807"/>
    </source>
</evidence>
<dbReference type="NCBIfam" id="TIGR01214">
    <property type="entry name" value="rmlD"/>
    <property type="match status" value="1"/>
</dbReference>
<dbReference type="STRING" id="450378.GCA_001661675_02334"/>
<keyword evidence="6" id="KW-0521">NADP</keyword>
<comment type="function">
    <text evidence="6">Catalyzes the reduction of dTDP-6-deoxy-L-lyxo-4-hexulose to yield dTDP-L-rhamnose.</text>
</comment>
<dbReference type="Proteomes" id="UP000195807">
    <property type="component" value="Chromosome"/>
</dbReference>
<name>A0A1Z1FD70_9SPHN</name>
<accession>A0A1Z1FD70</accession>
<dbReference type="PANTHER" id="PTHR10491">
    <property type="entry name" value="DTDP-4-DEHYDRORHAMNOSE REDUCTASE"/>
    <property type="match status" value="1"/>
</dbReference>
<dbReference type="RefSeq" id="WP_066846604.1">
    <property type="nucleotide sequence ID" value="NZ_CP019602.1"/>
</dbReference>
<dbReference type="GO" id="GO:0008831">
    <property type="term" value="F:dTDP-4-dehydrorhamnose reductase activity"/>
    <property type="evidence" value="ECO:0007669"/>
    <property type="project" value="UniProtKB-EC"/>
</dbReference>
<dbReference type="KEGG" id="cman:A9D14_11615"/>
<evidence type="ECO:0000256" key="1">
    <source>
        <dbReference type="ARBA" id="ARBA00004781"/>
    </source>
</evidence>
<evidence type="ECO:0000313" key="8">
    <source>
        <dbReference type="EMBL" id="ARU16710.1"/>
    </source>
</evidence>
<dbReference type="OrthoDB" id="9803892at2"/>
<dbReference type="InterPro" id="IPR036291">
    <property type="entry name" value="NAD(P)-bd_dom_sf"/>
</dbReference>
<comment type="catalytic activity">
    <reaction evidence="5 6">
        <text>dTDP-beta-L-rhamnose + NADP(+) = dTDP-4-dehydro-beta-L-rhamnose + NADPH + H(+)</text>
        <dbReference type="Rhea" id="RHEA:21796"/>
        <dbReference type="ChEBI" id="CHEBI:15378"/>
        <dbReference type="ChEBI" id="CHEBI:57510"/>
        <dbReference type="ChEBI" id="CHEBI:57783"/>
        <dbReference type="ChEBI" id="CHEBI:58349"/>
        <dbReference type="ChEBI" id="CHEBI:62830"/>
        <dbReference type="EC" id="1.1.1.133"/>
    </reaction>
</comment>
<comment type="pathway">
    <text evidence="1 6">Carbohydrate biosynthesis; dTDP-L-rhamnose biosynthesis.</text>
</comment>
<feature type="domain" description="RmlD-like substrate binding" evidence="7">
    <location>
        <begin position="1"/>
        <end position="286"/>
    </location>
</feature>
<evidence type="ECO:0000256" key="5">
    <source>
        <dbReference type="ARBA" id="ARBA00048200"/>
    </source>
</evidence>
<dbReference type="InterPro" id="IPR005913">
    <property type="entry name" value="dTDP_dehydrorham_reduct"/>
</dbReference>
<dbReference type="Pfam" id="PF04321">
    <property type="entry name" value="RmlD_sub_bind"/>
    <property type="match status" value="1"/>
</dbReference>
<dbReference type="Gene3D" id="3.40.50.720">
    <property type="entry name" value="NAD(P)-binding Rossmann-like Domain"/>
    <property type="match status" value="1"/>
</dbReference>
<comment type="similarity">
    <text evidence="2 6">Belongs to the dTDP-4-dehydrorhamnose reductase family.</text>
</comment>
<evidence type="ECO:0000259" key="7">
    <source>
        <dbReference type="Pfam" id="PF04321"/>
    </source>
</evidence>
<evidence type="ECO:0000256" key="3">
    <source>
        <dbReference type="ARBA" id="ARBA00012929"/>
    </source>
</evidence>
<dbReference type="Gene3D" id="3.90.25.10">
    <property type="entry name" value="UDP-galactose 4-epimerase, domain 1"/>
    <property type="match status" value="1"/>
</dbReference>
<sequence>MKVLITGANGQLGRALAATAPGPHESDRHEIAALTRAELDLADADSIASAIANRKPDVVINAGAYTAVDKAESETDLAQRINADAVGLLRRSCADIGARLVHVSTDFVFDGGAAHAYRVDDMRNPLSAYGRTKAAGEDMAGPDALIVRTAWVYAAGGASFVATMLRLMRERDEIGVVSDQIGAPTWATSLARTIWGLIANEESGIHHFSDAGVASWYDFAVAIGEEAAAIGLIDRTIAVKPITTEDYPTPAVRPAFSLLDSRATREAAGVDPVHWRENLRHMLQEVKQLG</sequence>
<dbReference type="UniPathway" id="UPA00124"/>
<dbReference type="CDD" id="cd05254">
    <property type="entry name" value="dTDP_HR_like_SDR_e"/>
    <property type="match status" value="1"/>
</dbReference>
<evidence type="ECO:0000256" key="6">
    <source>
        <dbReference type="RuleBase" id="RU364082"/>
    </source>
</evidence>
<evidence type="ECO:0000256" key="4">
    <source>
        <dbReference type="ARBA" id="ARBA00017099"/>
    </source>
</evidence>
<organism evidence="8 9">
    <name type="scientific">Croceicoccus marinus</name>
    <dbReference type="NCBI Taxonomy" id="450378"/>
    <lineage>
        <taxon>Bacteria</taxon>
        <taxon>Pseudomonadati</taxon>
        <taxon>Pseudomonadota</taxon>
        <taxon>Alphaproteobacteria</taxon>
        <taxon>Sphingomonadales</taxon>
        <taxon>Erythrobacteraceae</taxon>
        <taxon>Croceicoccus</taxon>
    </lineage>
</organism>
<dbReference type="EC" id="1.1.1.133" evidence="3 6"/>
<comment type="cofactor">
    <cofactor evidence="6">
        <name>Mg(2+)</name>
        <dbReference type="ChEBI" id="CHEBI:18420"/>
    </cofactor>
    <text evidence="6">Binds 1 Mg(2+) ion per monomer.</text>
</comment>
<keyword evidence="9" id="KW-1185">Reference proteome</keyword>
<protein>
    <recommendedName>
        <fullName evidence="4 6">dTDP-4-dehydrorhamnose reductase</fullName>
        <ecNumber evidence="3 6">1.1.1.133</ecNumber>
    </recommendedName>
</protein>
<dbReference type="EMBL" id="CP019602">
    <property type="protein sequence ID" value="ARU16710.1"/>
    <property type="molecule type" value="Genomic_DNA"/>
</dbReference>
<reference evidence="8 9" key="1">
    <citation type="submission" date="2017-01" db="EMBL/GenBank/DDBJ databases">
        <title>Complete genome sequence of esterase-producing bacterium Croceicoccus marinus E4A9.</title>
        <authorList>
            <person name="Wu Y.-H."/>
            <person name="Cheng H."/>
            <person name="Xu L."/>
            <person name="Huo Y.-Y."/>
            <person name="Wang C.-S."/>
            <person name="Xu X.-W."/>
        </authorList>
    </citation>
    <scope>NUCLEOTIDE SEQUENCE [LARGE SCALE GENOMIC DNA]</scope>
    <source>
        <strain evidence="8 9">E4A9</strain>
    </source>
</reference>